<evidence type="ECO:0000256" key="2">
    <source>
        <dbReference type="ARBA" id="ARBA00022448"/>
    </source>
</evidence>
<evidence type="ECO:0000256" key="4">
    <source>
        <dbReference type="ARBA" id="ARBA00022989"/>
    </source>
</evidence>
<dbReference type="PANTHER" id="PTHR43791:SF40">
    <property type="entry name" value="THIAMINE PATHWAY TRANSPORTER THI73"/>
    <property type="match status" value="1"/>
</dbReference>
<dbReference type="PANTHER" id="PTHR43791">
    <property type="entry name" value="PERMEASE-RELATED"/>
    <property type="match status" value="1"/>
</dbReference>
<comment type="caution">
    <text evidence="9">The sequence shown here is derived from an EMBL/GenBank/DDBJ whole genome shotgun (WGS) entry which is preliminary data.</text>
</comment>
<evidence type="ECO:0000313" key="9">
    <source>
        <dbReference type="EMBL" id="OQE82466.1"/>
    </source>
</evidence>
<dbReference type="PROSITE" id="PS50850">
    <property type="entry name" value="MFS"/>
    <property type="match status" value="1"/>
</dbReference>
<dbReference type="FunFam" id="1.20.1250.20:FF:000064">
    <property type="entry name" value="MFS allantoate transporter"/>
    <property type="match status" value="1"/>
</dbReference>
<evidence type="ECO:0000313" key="10">
    <source>
        <dbReference type="Proteomes" id="UP000191691"/>
    </source>
</evidence>
<protein>
    <recommendedName>
        <fullName evidence="8">Major facilitator superfamily (MFS) profile domain-containing protein</fullName>
    </recommendedName>
</protein>
<dbReference type="AlphaFoldDB" id="A0A1V6Y511"/>
<feature type="transmembrane region" description="Helical" evidence="7">
    <location>
        <begin position="101"/>
        <end position="123"/>
    </location>
</feature>
<evidence type="ECO:0000256" key="7">
    <source>
        <dbReference type="SAM" id="Phobius"/>
    </source>
</evidence>
<evidence type="ECO:0000259" key="8">
    <source>
        <dbReference type="PROSITE" id="PS50850"/>
    </source>
</evidence>
<gene>
    <name evidence="9" type="ORF">PENNAL_c0036G10755</name>
</gene>
<keyword evidence="4 7" id="KW-1133">Transmembrane helix</keyword>
<keyword evidence="2" id="KW-0813">Transport</keyword>
<reference evidence="10" key="1">
    <citation type="journal article" date="2017" name="Nat. Microbiol.">
        <title>Global analysis of biosynthetic gene clusters reveals vast potential of secondary metabolite production in Penicillium species.</title>
        <authorList>
            <person name="Nielsen J.C."/>
            <person name="Grijseels S."/>
            <person name="Prigent S."/>
            <person name="Ji B."/>
            <person name="Dainat J."/>
            <person name="Nielsen K.F."/>
            <person name="Frisvad J.C."/>
            <person name="Workman M."/>
            <person name="Nielsen J."/>
        </authorList>
    </citation>
    <scope>NUCLEOTIDE SEQUENCE [LARGE SCALE GENOMIC DNA]</scope>
    <source>
        <strain evidence="10">IBT 13039</strain>
    </source>
</reference>
<dbReference type="EMBL" id="MOOB01000036">
    <property type="protein sequence ID" value="OQE82466.1"/>
    <property type="molecule type" value="Genomic_DNA"/>
</dbReference>
<dbReference type="InterPro" id="IPR020846">
    <property type="entry name" value="MFS_dom"/>
</dbReference>
<keyword evidence="10" id="KW-1185">Reference proteome</keyword>
<dbReference type="STRING" id="60175.A0A1V6Y511"/>
<accession>A0A1V6Y511</accession>
<dbReference type="InterPro" id="IPR011701">
    <property type="entry name" value="MFS"/>
</dbReference>
<evidence type="ECO:0000256" key="5">
    <source>
        <dbReference type="ARBA" id="ARBA00023136"/>
    </source>
</evidence>
<evidence type="ECO:0000256" key="3">
    <source>
        <dbReference type="ARBA" id="ARBA00022692"/>
    </source>
</evidence>
<dbReference type="InterPro" id="IPR036259">
    <property type="entry name" value="MFS_trans_sf"/>
</dbReference>
<feature type="domain" description="Major facilitator superfamily (MFS) profile" evidence="8">
    <location>
        <begin position="38"/>
        <end position="407"/>
    </location>
</feature>
<evidence type="ECO:0000256" key="1">
    <source>
        <dbReference type="ARBA" id="ARBA00004141"/>
    </source>
</evidence>
<feature type="transmembrane region" description="Helical" evidence="7">
    <location>
        <begin position="304"/>
        <end position="328"/>
    </location>
</feature>
<feature type="transmembrane region" description="Helical" evidence="7">
    <location>
        <begin position="197"/>
        <end position="219"/>
    </location>
</feature>
<comment type="similarity">
    <text evidence="6">Belongs to the major facilitator superfamily. Allantoate permease family.</text>
</comment>
<feature type="transmembrane region" description="Helical" evidence="7">
    <location>
        <begin position="130"/>
        <end position="153"/>
    </location>
</feature>
<dbReference type="Gene3D" id="1.20.1250.20">
    <property type="entry name" value="MFS general substrate transporter like domains"/>
    <property type="match status" value="1"/>
</dbReference>
<dbReference type="GO" id="GO:0016020">
    <property type="term" value="C:membrane"/>
    <property type="evidence" value="ECO:0007669"/>
    <property type="project" value="UniProtKB-SubCell"/>
</dbReference>
<feature type="transmembrane region" description="Helical" evidence="7">
    <location>
        <begin position="165"/>
        <end position="185"/>
    </location>
</feature>
<name>A0A1V6Y511_PENNA</name>
<keyword evidence="5 7" id="KW-0472">Membrane</keyword>
<keyword evidence="3 7" id="KW-0812">Transmembrane</keyword>
<dbReference type="GO" id="GO:0022857">
    <property type="term" value="F:transmembrane transporter activity"/>
    <property type="evidence" value="ECO:0007669"/>
    <property type="project" value="InterPro"/>
</dbReference>
<feature type="transmembrane region" description="Helical" evidence="7">
    <location>
        <begin position="268"/>
        <end position="292"/>
    </location>
</feature>
<feature type="transmembrane region" description="Helical" evidence="7">
    <location>
        <begin position="348"/>
        <end position="366"/>
    </location>
</feature>
<comment type="subcellular location">
    <subcellularLocation>
        <location evidence="1">Membrane</location>
        <topology evidence="1">Multi-pass membrane protein</topology>
    </subcellularLocation>
</comment>
<dbReference type="SUPFAM" id="SSF103473">
    <property type="entry name" value="MFS general substrate transporter"/>
    <property type="match status" value="1"/>
</dbReference>
<organism evidence="9 10">
    <name type="scientific">Penicillium nalgiovense</name>
    <dbReference type="NCBI Taxonomy" id="60175"/>
    <lineage>
        <taxon>Eukaryota</taxon>
        <taxon>Fungi</taxon>
        <taxon>Dikarya</taxon>
        <taxon>Ascomycota</taxon>
        <taxon>Pezizomycotina</taxon>
        <taxon>Eurotiomycetes</taxon>
        <taxon>Eurotiomycetidae</taxon>
        <taxon>Eurotiales</taxon>
        <taxon>Aspergillaceae</taxon>
        <taxon>Penicillium</taxon>
    </lineage>
</organism>
<sequence length="407" mass="44937">MMDKNVKLAEKYDPAEDCALGSIAMDDKMLLRKLDWHILPLMFMTYFLQMIDKISINYANVMGLQDDLAMSGNDFSWLATAFFIAYAVAEVPQGALLQRFPVIKVLGVNVFCWGIILCCSSAAKNFSHMLALRILLGLMEAVIAPSLTMYTSMWYVRAESTPRYGFWYCGLGAGQLVGGLISFAAQQAPVNMSFGGWRIMFVVIGVVNILVSLLVIFFLPNTPDEAKFLSDSEKRRIAQRLTEDQAGVGVKVFRLRSVLEAFGDLQTWLLVLLTILITFPSSVITTFSAILIKDFGYTSEESALLNMPSGVVSGAALISAAFSIANIIGPQTFQAKDAPRYIPAKITIVAANAAAIIVSTALRIVYGKRNSTADRLGTPARSRVETRLAEKRTVHDVHDDENFRYVY</sequence>
<proteinExistence type="inferred from homology"/>
<dbReference type="Pfam" id="PF07690">
    <property type="entry name" value="MFS_1"/>
    <property type="match status" value="1"/>
</dbReference>
<feature type="transmembrane region" description="Helical" evidence="7">
    <location>
        <begin position="36"/>
        <end position="56"/>
    </location>
</feature>
<evidence type="ECO:0000256" key="6">
    <source>
        <dbReference type="ARBA" id="ARBA00037968"/>
    </source>
</evidence>
<dbReference type="Proteomes" id="UP000191691">
    <property type="component" value="Unassembled WGS sequence"/>
</dbReference>
<feature type="transmembrane region" description="Helical" evidence="7">
    <location>
        <begin position="68"/>
        <end position="89"/>
    </location>
</feature>
<dbReference type="OMA" id="SWRIMFV"/>